<dbReference type="AlphaFoldDB" id="A0A2M6T1R8"/>
<evidence type="ECO:0000256" key="1">
    <source>
        <dbReference type="SAM" id="MobiDB-lite"/>
    </source>
</evidence>
<evidence type="ECO:0000313" key="3">
    <source>
        <dbReference type="Proteomes" id="UP000229390"/>
    </source>
</evidence>
<dbReference type="Proteomes" id="UP000229390">
    <property type="component" value="Unassembled WGS sequence"/>
</dbReference>
<proteinExistence type="predicted"/>
<feature type="region of interest" description="Disordered" evidence="1">
    <location>
        <begin position="116"/>
        <end position="135"/>
    </location>
</feature>
<organism evidence="2 3">
    <name type="scientific">Candidatus Nealsonbacteria bacterium CG08_land_8_20_14_0_20_43_11</name>
    <dbReference type="NCBI Taxonomy" id="1974706"/>
    <lineage>
        <taxon>Bacteria</taxon>
        <taxon>Candidatus Nealsoniibacteriota</taxon>
    </lineage>
</organism>
<dbReference type="EMBL" id="PEYE01000002">
    <property type="protein sequence ID" value="PIS39115.1"/>
    <property type="molecule type" value="Genomic_DNA"/>
</dbReference>
<evidence type="ECO:0000313" key="2">
    <source>
        <dbReference type="EMBL" id="PIS39115.1"/>
    </source>
</evidence>
<sequence>MEELIACATLAISLGGIGAIFYRKIPALLALTEATEPAKEMPVGNLKEKIKNIPFLKSLSFEIFLQKILSRIKVLTLKTENKVSLWLEALRKRSQKKKVYANENYWQEIKEKAVSFGKRRGRPPKEKKEENPASK</sequence>
<protein>
    <submittedName>
        <fullName evidence="2">Uncharacterized protein</fullName>
    </submittedName>
</protein>
<feature type="compositionally biased region" description="Basic and acidic residues" evidence="1">
    <location>
        <begin position="123"/>
        <end position="135"/>
    </location>
</feature>
<reference evidence="3" key="1">
    <citation type="submission" date="2017-09" db="EMBL/GenBank/DDBJ databases">
        <title>Depth-based differentiation of microbial function through sediment-hosted aquifers and enrichment of novel symbionts in the deep terrestrial subsurface.</title>
        <authorList>
            <person name="Probst A.J."/>
            <person name="Ladd B."/>
            <person name="Jarett J.K."/>
            <person name="Geller-Mcgrath D.E."/>
            <person name="Sieber C.M.K."/>
            <person name="Emerson J.B."/>
            <person name="Anantharaman K."/>
            <person name="Thomas B.C."/>
            <person name="Malmstrom R."/>
            <person name="Stieglmeier M."/>
            <person name="Klingl A."/>
            <person name="Woyke T."/>
            <person name="Ryan C.M."/>
            <person name="Banfield J.F."/>
        </authorList>
    </citation>
    <scope>NUCLEOTIDE SEQUENCE [LARGE SCALE GENOMIC DNA]</scope>
</reference>
<gene>
    <name evidence="2" type="ORF">COT34_00050</name>
</gene>
<comment type="caution">
    <text evidence="2">The sequence shown here is derived from an EMBL/GenBank/DDBJ whole genome shotgun (WGS) entry which is preliminary data.</text>
</comment>
<name>A0A2M6T1R8_9BACT</name>
<accession>A0A2M6T1R8</accession>